<keyword evidence="3" id="KW-1185">Reference proteome</keyword>
<feature type="compositionally biased region" description="Basic and acidic residues" evidence="1">
    <location>
        <begin position="15"/>
        <end position="25"/>
    </location>
</feature>
<comment type="caution">
    <text evidence="2">The sequence shown here is derived from an EMBL/GenBank/DDBJ whole genome shotgun (WGS) entry which is preliminary data.</text>
</comment>
<feature type="region of interest" description="Disordered" evidence="1">
    <location>
        <begin position="15"/>
        <end position="50"/>
    </location>
</feature>
<proteinExistence type="predicted"/>
<organism evidence="2 3">
    <name type="scientific">Olsenella absiana</name>
    <dbReference type="NCBI Taxonomy" id="3115222"/>
    <lineage>
        <taxon>Bacteria</taxon>
        <taxon>Bacillati</taxon>
        <taxon>Actinomycetota</taxon>
        <taxon>Coriobacteriia</taxon>
        <taxon>Coriobacteriales</taxon>
        <taxon>Atopobiaceae</taxon>
        <taxon>Olsenella</taxon>
    </lineage>
</organism>
<evidence type="ECO:0000256" key="1">
    <source>
        <dbReference type="SAM" id="MobiDB-lite"/>
    </source>
</evidence>
<evidence type="ECO:0000313" key="2">
    <source>
        <dbReference type="EMBL" id="MEE6146639.1"/>
    </source>
</evidence>
<evidence type="ECO:0000313" key="3">
    <source>
        <dbReference type="Proteomes" id="UP001332931"/>
    </source>
</evidence>
<reference evidence="2 3" key="1">
    <citation type="submission" date="2024-01" db="EMBL/GenBank/DDBJ databases">
        <title>Description of Olsenella sp. nov., isolated from pig feces.</title>
        <authorList>
            <person name="Chang Y.-H."/>
        </authorList>
    </citation>
    <scope>NUCLEOTIDE SEQUENCE [LARGE SCALE GENOMIC DNA]</scope>
    <source>
        <strain evidence="2 3">YH-ols2223</strain>
    </source>
</reference>
<name>A0ABU7R871_9ACTN</name>
<protein>
    <submittedName>
        <fullName evidence="2">Uncharacterized protein</fullName>
    </submittedName>
</protein>
<sequence>MPFNPLKGFEEALREKEREVEREALDEWGGNDVEAPDASAAGGCGRPAGG</sequence>
<dbReference type="Proteomes" id="UP001332931">
    <property type="component" value="Unassembled WGS sequence"/>
</dbReference>
<gene>
    <name evidence="2" type="ORF">VXJ25_01310</name>
</gene>
<accession>A0ABU7R871</accession>
<dbReference type="EMBL" id="JAZGJQ010000001">
    <property type="protein sequence ID" value="MEE6146639.1"/>
    <property type="molecule type" value="Genomic_DNA"/>
</dbReference>